<organism evidence="2 3">
    <name type="scientific">Suilimivivens aceti</name>
    <dbReference type="NCBI Taxonomy" id="2981774"/>
    <lineage>
        <taxon>Bacteria</taxon>
        <taxon>Bacillati</taxon>
        <taxon>Bacillota</taxon>
        <taxon>Clostridia</taxon>
        <taxon>Lachnospirales</taxon>
        <taxon>Lachnospiraceae</taxon>
        <taxon>Suilimivivens</taxon>
    </lineage>
</organism>
<dbReference type="Pfam" id="PF05448">
    <property type="entry name" value="AXE1"/>
    <property type="match status" value="1"/>
</dbReference>
<protein>
    <submittedName>
        <fullName evidence="2">Acetylxylan esterase</fullName>
    </submittedName>
</protein>
<dbReference type="SUPFAM" id="SSF53474">
    <property type="entry name" value="alpha/beta-Hydrolases"/>
    <property type="match status" value="1"/>
</dbReference>
<evidence type="ECO:0000313" key="3">
    <source>
        <dbReference type="Proteomes" id="UP001652432"/>
    </source>
</evidence>
<dbReference type="InterPro" id="IPR039069">
    <property type="entry name" value="CE7"/>
</dbReference>
<keyword evidence="3" id="KW-1185">Reference proteome</keyword>
<dbReference type="InterPro" id="IPR029058">
    <property type="entry name" value="AB_hydrolase_fold"/>
</dbReference>
<dbReference type="EMBL" id="JAOQKJ010000011">
    <property type="protein sequence ID" value="MCU6745379.1"/>
    <property type="molecule type" value="Genomic_DNA"/>
</dbReference>
<accession>A0ABT2T543</accession>
<evidence type="ECO:0000313" key="2">
    <source>
        <dbReference type="EMBL" id="MCU6745379.1"/>
    </source>
</evidence>
<gene>
    <name evidence="2" type="ORF">OCV77_12920</name>
</gene>
<dbReference type="PANTHER" id="PTHR40111">
    <property type="entry name" value="CEPHALOSPORIN-C DEACETYLASE"/>
    <property type="match status" value="1"/>
</dbReference>
<evidence type="ECO:0000259" key="1">
    <source>
        <dbReference type="Pfam" id="PF05448"/>
    </source>
</evidence>
<proteinExistence type="predicted"/>
<name>A0ABT2T543_9FIRM</name>
<sequence>MPRKDMPLEELKRYTGSTPVPDDFWNFWDKMTKKAWSVPFSYEIIPSDLPQTSETEFFDVWLEGVNGEKLHAKYIRPKSMEKVPVVLQFHGYPGASRGWFEQASFVGMGMAVLAMDCPGQGGSSEDLGGRAGTTASDHIIQGVDGDAEKMYYVEVFMDTCLMVRLAMNLPELDCERIYVNGASQGAGLGLVCTALNSSYIRRCAALYPFLSDYRRAWDMDRDVIVYNGLNYYTRWFDPEGKHLTEFFTKLGYIDVQNFVERITCPVLFGTGLMDEICPPSSQFAVFSKIRAPKQHLIFPEFGHEEIAAFDDKLIAFFGEEAVVCQE</sequence>
<dbReference type="Proteomes" id="UP001652432">
    <property type="component" value="Unassembled WGS sequence"/>
</dbReference>
<dbReference type="Gene3D" id="3.40.50.1820">
    <property type="entry name" value="alpha/beta hydrolase"/>
    <property type="match status" value="1"/>
</dbReference>
<dbReference type="RefSeq" id="WP_262575418.1">
    <property type="nucleotide sequence ID" value="NZ_JAOQKJ010000011.1"/>
</dbReference>
<feature type="domain" description="Acetyl xylan esterase" evidence="1">
    <location>
        <begin position="1"/>
        <end position="316"/>
    </location>
</feature>
<reference evidence="2 3" key="1">
    <citation type="journal article" date="2021" name="ISME Commun">
        <title>Automated analysis of genomic sequences facilitates high-throughput and comprehensive description of bacteria.</title>
        <authorList>
            <person name="Hitch T.C.A."/>
        </authorList>
    </citation>
    <scope>NUCLEOTIDE SEQUENCE [LARGE SCALE GENOMIC DNA]</scope>
    <source>
        <strain evidence="2 3">Sanger_18</strain>
    </source>
</reference>
<dbReference type="PANTHER" id="PTHR40111:SF1">
    <property type="entry name" value="CEPHALOSPORIN-C DEACETYLASE"/>
    <property type="match status" value="1"/>
</dbReference>
<comment type="caution">
    <text evidence="2">The sequence shown here is derived from an EMBL/GenBank/DDBJ whole genome shotgun (WGS) entry which is preliminary data.</text>
</comment>
<dbReference type="InterPro" id="IPR008391">
    <property type="entry name" value="AXE1_dom"/>
</dbReference>